<keyword evidence="3" id="KW-0012">Acyltransferase</keyword>
<accession>A0A6B8KBX1</accession>
<gene>
    <name evidence="5" type="ORF">H2LOC_008215</name>
</gene>
<protein>
    <submittedName>
        <fullName evidence="5">GNAT family N-acetyltransferase</fullName>
    </submittedName>
</protein>
<evidence type="ECO:0000256" key="1">
    <source>
        <dbReference type="ARBA" id="ARBA00008694"/>
    </source>
</evidence>
<dbReference type="Proteomes" id="UP000309061">
    <property type="component" value="Chromosome"/>
</dbReference>
<dbReference type="EMBL" id="CP046052">
    <property type="protein sequence ID" value="QGM45686.1"/>
    <property type="molecule type" value="Genomic_DNA"/>
</dbReference>
<dbReference type="InterPro" id="IPR016181">
    <property type="entry name" value="Acyl_CoA_acyltransferase"/>
</dbReference>
<dbReference type="SUPFAM" id="SSF55729">
    <property type="entry name" value="Acyl-CoA N-acyltransferases (Nat)"/>
    <property type="match status" value="1"/>
</dbReference>
<evidence type="ECO:0000256" key="3">
    <source>
        <dbReference type="ARBA" id="ARBA00023315"/>
    </source>
</evidence>
<dbReference type="GO" id="GO:0008080">
    <property type="term" value="F:N-acetyltransferase activity"/>
    <property type="evidence" value="ECO:0007669"/>
    <property type="project" value="UniProtKB-ARBA"/>
</dbReference>
<organism evidence="5 6">
    <name type="scientific">Methylocystis heyeri</name>
    <dbReference type="NCBI Taxonomy" id="391905"/>
    <lineage>
        <taxon>Bacteria</taxon>
        <taxon>Pseudomonadati</taxon>
        <taxon>Pseudomonadota</taxon>
        <taxon>Alphaproteobacteria</taxon>
        <taxon>Hyphomicrobiales</taxon>
        <taxon>Methylocystaceae</taxon>
        <taxon>Methylocystis</taxon>
    </lineage>
</organism>
<evidence type="ECO:0000259" key="4">
    <source>
        <dbReference type="PROSITE" id="PS51186"/>
    </source>
</evidence>
<proteinExistence type="inferred from homology"/>
<dbReference type="PANTHER" id="PTHR10545">
    <property type="entry name" value="DIAMINE N-ACETYLTRANSFERASE"/>
    <property type="match status" value="1"/>
</dbReference>
<comment type="similarity">
    <text evidence="1">Belongs to the acetyltransferase family.</text>
</comment>
<name>A0A6B8KBX1_9HYPH</name>
<reference evidence="5 6" key="1">
    <citation type="submission" date="2019-11" db="EMBL/GenBank/DDBJ databases">
        <title>The genome sequence of Methylocystis heyeri.</title>
        <authorList>
            <person name="Oshkin I.Y."/>
            <person name="Miroshnikov K."/>
            <person name="Dedysh S.N."/>
        </authorList>
    </citation>
    <scope>NUCLEOTIDE SEQUENCE [LARGE SCALE GENOMIC DNA]</scope>
    <source>
        <strain evidence="5 6">H2</strain>
    </source>
</reference>
<dbReference type="InterPro" id="IPR000182">
    <property type="entry name" value="GNAT_dom"/>
</dbReference>
<evidence type="ECO:0000256" key="2">
    <source>
        <dbReference type="ARBA" id="ARBA00022679"/>
    </source>
</evidence>
<dbReference type="KEGG" id="mhey:H2LOC_008215"/>
<dbReference type="CDD" id="cd04301">
    <property type="entry name" value="NAT_SF"/>
    <property type="match status" value="1"/>
</dbReference>
<dbReference type="InterPro" id="IPR051016">
    <property type="entry name" value="Diverse_Substrate_AcTransf"/>
</dbReference>
<dbReference type="FunFam" id="3.40.630.30:FF:000064">
    <property type="entry name" value="GNAT family acetyltransferase"/>
    <property type="match status" value="1"/>
</dbReference>
<dbReference type="PROSITE" id="PS51186">
    <property type="entry name" value="GNAT"/>
    <property type="match status" value="1"/>
</dbReference>
<sequence length="165" mass="18173">MTLHIRAARPGEAALVLSFVKELAEFESLSAEVDATEEMIAAALFGPSPAAFCLIAEWAGEPAGFAIYFNSFSSFRGRRGVYLEDIFVRPSHRGRGIGKAFLEHIARLCVANGWARFEWAVLDWNEHAIEFYRSCGATLLDEWKICRVTGDALLGLAGRSGQSED</sequence>
<dbReference type="AlphaFoldDB" id="A0A6B8KBX1"/>
<dbReference type="Pfam" id="PF00583">
    <property type="entry name" value="Acetyltransf_1"/>
    <property type="match status" value="1"/>
</dbReference>
<dbReference type="RefSeq" id="WP_136495958.1">
    <property type="nucleotide sequence ID" value="NZ_CP046052.1"/>
</dbReference>
<dbReference type="PANTHER" id="PTHR10545:SF29">
    <property type="entry name" value="GH14572P-RELATED"/>
    <property type="match status" value="1"/>
</dbReference>
<dbReference type="Gene3D" id="3.40.630.30">
    <property type="match status" value="1"/>
</dbReference>
<evidence type="ECO:0000313" key="5">
    <source>
        <dbReference type="EMBL" id="QGM45686.1"/>
    </source>
</evidence>
<keyword evidence="6" id="KW-1185">Reference proteome</keyword>
<keyword evidence="2 5" id="KW-0808">Transferase</keyword>
<feature type="domain" description="N-acetyltransferase" evidence="4">
    <location>
        <begin position="3"/>
        <end position="159"/>
    </location>
</feature>
<dbReference type="OrthoDB" id="9805924at2"/>
<evidence type="ECO:0000313" key="6">
    <source>
        <dbReference type="Proteomes" id="UP000309061"/>
    </source>
</evidence>